<evidence type="ECO:0000256" key="7">
    <source>
        <dbReference type="ARBA" id="ARBA00023136"/>
    </source>
</evidence>
<accession>A0A8J2Y5B6</accession>
<dbReference type="SUPFAM" id="SSF161098">
    <property type="entry name" value="MetI-like"/>
    <property type="match status" value="2"/>
</dbReference>
<dbReference type="EMBL" id="BMGH01000001">
    <property type="protein sequence ID" value="GGD11206.1"/>
    <property type="molecule type" value="Genomic_DNA"/>
</dbReference>
<dbReference type="PROSITE" id="PS50928">
    <property type="entry name" value="ABC_TM1"/>
    <property type="match status" value="2"/>
</dbReference>
<comment type="similarity">
    <text evidence="8">Belongs to the binding-protein-dependent transport system permease family.</text>
</comment>
<keyword evidence="3" id="KW-1003">Cell membrane</keyword>
<dbReference type="PANTHER" id="PTHR43357">
    <property type="entry name" value="INNER MEMBRANE ABC TRANSPORTER PERMEASE PROTEIN YDCV"/>
    <property type="match status" value="1"/>
</dbReference>
<reference evidence="10" key="2">
    <citation type="submission" date="2020-09" db="EMBL/GenBank/DDBJ databases">
        <authorList>
            <person name="Sun Q."/>
            <person name="Zhou Y."/>
        </authorList>
    </citation>
    <scope>NUCLEOTIDE SEQUENCE</scope>
    <source>
        <strain evidence="10">CGMCC 1.12921</strain>
    </source>
</reference>
<dbReference type="RefSeq" id="WP_229731450.1">
    <property type="nucleotide sequence ID" value="NZ_BMGH01000001.1"/>
</dbReference>
<sequence>MKRLHEIISLSKWLKALPVAAITACVAIPIVVILAALFAPDTSGTWGHLASTVLTEYAANSLILMVSVGLITIVIGVTSAWLIAATEFPGRRLFSWMLILPLAAPAYVIAYTYVDLLAPYGPVQAFIHSLPGLSGVDIPSVRTLPAAVLFLSLVLYPYVYMLARASFETRAGHTFEAARMLGASPASAFRRVALPASRPAIAAGVALVMMETLADFGVVDYFAIPTLSTGIYRTWIGMGEKLAALKIAGVMLLFVFVLVTIESATRRGQASMGESSRPSRLLLSRSHKILACLGCLVPVLLGFIIPTTALLAFTIQSGDNRLSDFVGYAVNSVTVSSLASVCAVLLAVILAYVQRRSTGWLSRSTIRLATMGYALPGILIAIGILGSTAGLDRFLTGLASEHLGYRSGLVLSGTLVLLVYAYLVRFLTVSYNSVNAGLSAIPHAIDDAARSLGASPLSLTRRIHAPLMIRSLGAGLLLVFVDSMRELPATLILRPFNFETLATRVYRLASDERLMEASTSALTIILIGIIPVLLLNRLGSVSRKPALY</sequence>
<feature type="transmembrane region" description="Helical" evidence="8">
    <location>
        <begin position="373"/>
        <end position="391"/>
    </location>
</feature>
<evidence type="ECO:0000259" key="9">
    <source>
        <dbReference type="PROSITE" id="PS50928"/>
    </source>
</evidence>
<feature type="domain" description="ABC transmembrane type-1" evidence="9">
    <location>
        <begin position="58"/>
        <end position="263"/>
    </location>
</feature>
<comment type="subcellular location">
    <subcellularLocation>
        <location evidence="1">Cell inner membrane</location>
        <topology evidence="1">Multi-pass membrane protein</topology>
    </subcellularLocation>
    <subcellularLocation>
        <location evidence="8">Cell membrane</location>
        <topology evidence="8">Multi-pass membrane protein</topology>
    </subcellularLocation>
</comment>
<feature type="transmembrane region" description="Helical" evidence="8">
    <location>
        <begin position="325"/>
        <end position="353"/>
    </location>
</feature>
<evidence type="ECO:0000256" key="6">
    <source>
        <dbReference type="ARBA" id="ARBA00022989"/>
    </source>
</evidence>
<feature type="transmembrane region" description="Helical" evidence="8">
    <location>
        <begin position="243"/>
        <end position="261"/>
    </location>
</feature>
<dbReference type="FunFam" id="1.10.3720.10:FF:000088">
    <property type="entry name" value="Iron(III) ABC transporter, permease protein"/>
    <property type="match status" value="1"/>
</dbReference>
<feature type="domain" description="ABC transmembrane type-1" evidence="9">
    <location>
        <begin position="329"/>
        <end position="535"/>
    </location>
</feature>
<dbReference type="AlphaFoldDB" id="A0A8J2Y5B6"/>
<protein>
    <submittedName>
        <fullName evidence="10">Iron(III) ABC transporter permease</fullName>
    </submittedName>
</protein>
<feature type="transmembrane region" description="Helical" evidence="8">
    <location>
        <begin position="517"/>
        <end position="535"/>
    </location>
</feature>
<feature type="transmembrane region" description="Helical" evidence="8">
    <location>
        <begin position="59"/>
        <end position="84"/>
    </location>
</feature>
<evidence type="ECO:0000256" key="5">
    <source>
        <dbReference type="ARBA" id="ARBA00022692"/>
    </source>
</evidence>
<keyword evidence="11" id="KW-1185">Reference proteome</keyword>
<feature type="transmembrane region" description="Helical" evidence="8">
    <location>
        <begin position="16"/>
        <end position="39"/>
    </location>
</feature>
<dbReference type="Proteomes" id="UP000613582">
    <property type="component" value="Unassembled WGS sequence"/>
</dbReference>
<comment type="caution">
    <text evidence="10">The sequence shown here is derived from an EMBL/GenBank/DDBJ whole genome shotgun (WGS) entry which is preliminary data.</text>
</comment>
<dbReference type="GO" id="GO:0005886">
    <property type="term" value="C:plasma membrane"/>
    <property type="evidence" value="ECO:0007669"/>
    <property type="project" value="UniProtKB-SubCell"/>
</dbReference>
<feature type="transmembrane region" description="Helical" evidence="8">
    <location>
        <begin position="96"/>
        <end position="114"/>
    </location>
</feature>
<evidence type="ECO:0000256" key="3">
    <source>
        <dbReference type="ARBA" id="ARBA00022475"/>
    </source>
</evidence>
<keyword evidence="6 8" id="KW-1133">Transmembrane helix</keyword>
<dbReference type="Gene3D" id="1.10.3720.10">
    <property type="entry name" value="MetI-like"/>
    <property type="match status" value="2"/>
</dbReference>
<evidence type="ECO:0000256" key="8">
    <source>
        <dbReference type="RuleBase" id="RU363032"/>
    </source>
</evidence>
<feature type="transmembrane region" description="Helical" evidence="8">
    <location>
        <begin position="200"/>
        <end position="223"/>
    </location>
</feature>
<dbReference type="GO" id="GO:0055085">
    <property type="term" value="P:transmembrane transport"/>
    <property type="evidence" value="ECO:0007669"/>
    <property type="project" value="InterPro"/>
</dbReference>
<name>A0A8J2Y5B6_9PROT</name>
<organism evidence="10 11">
    <name type="scientific">Aquisalinus flavus</name>
    <dbReference type="NCBI Taxonomy" id="1526572"/>
    <lineage>
        <taxon>Bacteria</taxon>
        <taxon>Pseudomonadati</taxon>
        <taxon>Pseudomonadota</taxon>
        <taxon>Alphaproteobacteria</taxon>
        <taxon>Parvularculales</taxon>
        <taxon>Parvularculaceae</taxon>
        <taxon>Aquisalinus</taxon>
    </lineage>
</organism>
<proteinExistence type="inferred from homology"/>
<dbReference type="InterPro" id="IPR035906">
    <property type="entry name" value="MetI-like_sf"/>
</dbReference>
<feature type="transmembrane region" description="Helical" evidence="8">
    <location>
        <begin position="289"/>
        <end position="313"/>
    </location>
</feature>
<evidence type="ECO:0000313" key="10">
    <source>
        <dbReference type="EMBL" id="GGD11206.1"/>
    </source>
</evidence>
<evidence type="ECO:0000256" key="4">
    <source>
        <dbReference type="ARBA" id="ARBA00022519"/>
    </source>
</evidence>
<feature type="transmembrane region" description="Helical" evidence="8">
    <location>
        <begin position="403"/>
        <end position="423"/>
    </location>
</feature>
<evidence type="ECO:0000313" key="11">
    <source>
        <dbReference type="Proteomes" id="UP000613582"/>
    </source>
</evidence>
<keyword evidence="2 8" id="KW-0813">Transport</keyword>
<dbReference type="InterPro" id="IPR000515">
    <property type="entry name" value="MetI-like"/>
</dbReference>
<gene>
    <name evidence="10" type="ORF">GCM10011342_20000</name>
</gene>
<reference evidence="10" key="1">
    <citation type="journal article" date="2014" name="Int. J. Syst. Evol. Microbiol.">
        <title>Complete genome sequence of Corynebacterium casei LMG S-19264T (=DSM 44701T), isolated from a smear-ripened cheese.</title>
        <authorList>
            <consortium name="US DOE Joint Genome Institute (JGI-PGF)"/>
            <person name="Walter F."/>
            <person name="Albersmeier A."/>
            <person name="Kalinowski J."/>
            <person name="Ruckert C."/>
        </authorList>
    </citation>
    <scope>NUCLEOTIDE SEQUENCE</scope>
    <source>
        <strain evidence="10">CGMCC 1.12921</strain>
    </source>
</reference>
<keyword evidence="4" id="KW-0997">Cell inner membrane</keyword>
<keyword evidence="7 8" id="KW-0472">Membrane</keyword>
<feature type="transmembrane region" description="Helical" evidence="8">
    <location>
        <begin position="144"/>
        <end position="163"/>
    </location>
</feature>
<dbReference type="CDD" id="cd06261">
    <property type="entry name" value="TM_PBP2"/>
    <property type="match status" value="2"/>
</dbReference>
<dbReference type="Pfam" id="PF00528">
    <property type="entry name" value="BPD_transp_1"/>
    <property type="match status" value="2"/>
</dbReference>
<keyword evidence="5 8" id="KW-0812">Transmembrane</keyword>
<evidence type="ECO:0000256" key="2">
    <source>
        <dbReference type="ARBA" id="ARBA00022448"/>
    </source>
</evidence>
<evidence type="ECO:0000256" key="1">
    <source>
        <dbReference type="ARBA" id="ARBA00004429"/>
    </source>
</evidence>
<dbReference type="PANTHER" id="PTHR43357:SF3">
    <property type="entry name" value="FE(3+)-TRANSPORT SYSTEM PERMEASE PROTEIN FBPB 2"/>
    <property type="match status" value="1"/>
</dbReference>